<evidence type="ECO:0000313" key="4">
    <source>
        <dbReference type="WBParaSite" id="EEL_0000023101-mRNA-1"/>
    </source>
</evidence>
<protein>
    <submittedName>
        <fullName evidence="4">RPAP1_N domain-containing protein</fullName>
    </submittedName>
</protein>
<evidence type="ECO:0000313" key="3">
    <source>
        <dbReference type="Proteomes" id="UP000050640"/>
    </source>
</evidence>
<keyword evidence="1" id="KW-0175">Coiled coil</keyword>
<dbReference type="WBParaSite" id="EEL_0000023101-mRNA-1">
    <property type="protein sequence ID" value="EEL_0000023101-mRNA-1"/>
    <property type="gene ID" value="EEL_0000023101"/>
</dbReference>
<name>A0A0R3RFT2_9BILA</name>
<dbReference type="Proteomes" id="UP000050640">
    <property type="component" value="Unplaced"/>
</dbReference>
<proteinExistence type="predicted"/>
<reference evidence="4" key="1">
    <citation type="submission" date="2017-02" db="UniProtKB">
        <authorList>
            <consortium name="WormBaseParasite"/>
        </authorList>
    </citation>
    <scope>IDENTIFICATION</scope>
</reference>
<sequence>MADKELAMQLAKRLHKLSLDMGDNGAGRSQVPQGTIISELSPPPPPPPPPPSQKPQTPPYQSIPDNEWTDMDKLIGQTLHNVEVSSRNTPNNALTSMDYAPKPFRKPPISVNVADTSLQVQEMSHPDTSERSDSFPLLPKCTAPIVPIIHHKSAYHEQSRKFPYDDLALQKERDELEAKLAKQRQKKSVAEAETATPFALVGINANEESVVALEMDKSQLTPLTNQIPPPVLPKTASIDLSSIEMQWKDTRKPVPISKDSTSFVSAVNLDQFSKWLLQC</sequence>
<keyword evidence="3" id="KW-1185">Reference proteome</keyword>
<accession>A0A0R3RFT2</accession>
<feature type="region of interest" description="Disordered" evidence="2">
    <location>
        <begin position="19"/>
        <end position="72"/>
    </location>
</feature>
<dbReference type="SUPFAM" id="SSF101447">
    <property type="entry name" value="Formin homology 2 domain (FH2 domain)"/>
    <property type="match status" value="1"/>
</dbReference>
<feature type="coiled-coil region" evidence="1">
    <location>
        <begin position="164"/>
        <end position="193"/>
    </location>
</feature>
<evidence type="ECO:0000256" key="2">
    <source>
        <dbReference type="SAM" id="MobiDB-lite"/>
    </source>
</evidence>
<evidence type="ECO:0000256" key="1">
    <source>
        <dbReference type="SAM" id="Coils"/>
    </source>
</evidence>
<organism evidence="3 4">
    <name type="scientific">Elaeophora elaphi</name>
    <dbReference type="NCBI Taxonomy" id="1147741"/>
    <lineage>
        <taxon>Eukaryota</taxon>
        <taxon>Metazoa</taxon>
        <taxon>Ecdysozoa</taxon>
        <taxon>Nematoda</taxon>
        <taxon>Chromadorea</taxon>
        <taxon>Rhabditida</taxon>
        <taxon>Spirurina</taxon>
        <taxon>Spiruromorpha</taxon>
        <taxon>Filarioidea</taxon>
        <taxon>Onchocercidae</taxon>
        <taxon>Elaeophora</taxon>
    </lineage>
</organism>
<dbReference type="AlphaFoldDB" id="A0A0R3RFT2"/>
<dbReference type="STRING" id="1147741.A0A0R3RFT2"/>
<feature type="compositionally biased region" description="Pro residues" evidence="2">
    <location>
        <begin position="41"/>
        <end position="58"/>
    </location>
</feature>